<dbReference type="EMBL" id="JAAGWG010000035">
    <property type="protein sequence ID" value="NEK87540.1"/>
    <property type="molecule type" value="Genomic_DNA"/>
</dbReference>
<accession>A0A6L9W7W3</accession>
<evidence type="ECO:0000313" key="2">
    <source>
        <dbReference type="Proteomes" id="UP000479241"/>
    </source>
</evidence>
<name>A0A6L9W7W3_9ACTN</name>
<dbReference type="Proteomes" id="UP000479241">
    <property type="component" value="Unassembled WGS sequence"/>
</dbReference>
<evidence type="ECO:0000313" key="1">
    <source>
        <dbReference type="EMBL" id="NEK87540.1"/>
    </source>
</evidence>
<dbReference type="AlphaFoldDB" id="A0A6L9W7W3"/>
<protein>
    <submittedName>
        <fullName evidence="1">Uncharacterized protein</fullName>
    </submittedName>
</protein>
<gene>
    <name evidence="1" type="ORF">GCU60_17500</name>
</gene>
<reference evidence="1 2" key="1">
    <citation type="submission" date="2019-12" db="EMBL/GenBank/DDBJ databases">
        <title>the WGS of Blastococcus saxobsidens 67B17.</title>
        <authorList>
            <person name="Jiang Z."/>
        </authorList>
    </citation>
    <scope>NUCLEOTIDE SEQUENCE [LARGE SCALE GENOMIC DNA]</scope>
    <source>
        <strain evidence="1 2">67B17</strain>
    </source>
</reference>
<proteinExistence type="predicted"/>
<organism evidence="1 2">
    <name type="scientific">Blastococcus saxobsidens</name>
    <dbReference type="NCBI Taxonomy" id="138336"/>
    <lineage>
        <taxon>Bacteria</taxon>
        <taxon>Bacillati</taxon>
        <taxon>Actinomycetota</taxon>
        <taxon>Actinomycetes</taxon>
        <taxon>Geodermatophilales</taxon>
        <taxon>Geodermatophilaceae</taxon>
        <taxon>Blastococcus</taxon>
    </lineage>
</organism>
<sequence length="176" mass="19749">MDDPLTFSDPAYDAAADAYNENLAPPAWFYPLVGEVASDTVLLELCMTEAALELTRTEGDARELIRSSESMLAIIKAAKDLNDQFDALVPRFHTAREDRNRIVHALLSWREADGNEADYWIQHHPKTKREIVLPTDEAPRSMTDALRRIKDVTQQADELTIALRASDSAGQSPNPW</sequence>
<comment type="caution">
    <text evidence="1">The sequence shown here is derived from an EMBL/GenBank/DDBJ whole genome shotgun (WGS) entry which is preliminary data.</text>
</comment>